<keyword evidence="2 5" id="KW-0812">Transmembrane</keyword>
<keyword evidence="3 5" id="KW-1133">Transmembrane helix</keyword>
<evidence type="ECO:0000256" key="1">
    <source>
        <dbReference type="ARBA" id="ARBA00004141"/>
    </source>
</evidence>
<dbReference type="PANTHER" id="PTHR37306">
    <property type="entry name" value="COLICIN V PRODUCTION PROTEIN"/>
    <property type="match status" value="1"/>
</dbReference>
<dbReference type="Pfam" id="PF02674">
    <property type="entry name" value="Colicin_V"/>
    <property type="match status" value="1"/>
</dbReference>
<dbReference type="AlphaFoldDB" id="A0A3D6BMP8"/>
<evidence type="ECO:0000256" key="5">
    <source>
        <dbReference type="SAM" id="Phobius"/>
    </source>
</evidence>
<dbReference type="EMBL" id="DPRK01000033">
    <property type="protein sequence ID" value="HCY80510.1"/>
    <property type="molecule type" value="Genomic_DNA"/>
</dbReference>
<comment type="caution">
    <text evidence="6">The sequence shown here is derived from an EMBL/GenBank/DDBJ whole genome shotgun (WGS) entry which is preliminary data.</text>
</comment>
<accession>A0A3D6BMP8</accession>
<proteinExistence type="predicted"/>
<dbReference type="Proteomes" id="UP000263268">
    <property type="component" value="Unassembled WGS sequence"/>
</dbReference>
<evidence type="ECO:0000313" key="7">
    <source>
        <dbReference type="Proteomes" id="UP000263268"/>
    </source>
</evidence>
<dbReference type="PANTHER" id="PTHR37306:SF1">
    <property type="entry name" value="COLICIN V PRODUCTION PROTEIN"/>
    <property type="match status" value="1"/>
</dbReference>
<sequence length="174" mass="19100">MSVIDIVLLGFLLLGLIRGFLKGFFVEIASLVALVAGVYGAIHFSDYAASFFEDSVDWDEKYVNILAFTITFIVIVLAIALAGKALTKLADFAALGILNKLLGALFGGLKMALILSVLLNVFDKLNTTMSFWDEAQTEQTVLYKPVKSVVPLLFPFIIKYEETDLLNIEPKEGV</sequence>
<feature type="transmembrane region" description="Helical" evidence="5">
    <location>
        <begin position="101"/>
        <end position="122"/>
    </location>
</feature>
<dbReference type="InterPro" id="IPR003825">
    <property type="entry name" value="Colicin-V_CvpA"/>
</dbReference>
<organism evidence="6 7">
    <name type="scientific">Xanthomarina gelatinilytica</name>
    <dbReference type="NCBI Taxonomy" id="1137281"/>
    <lineage>
        <taxon>Bacteria</taxon>
        <taxon>Pseudomonadati</taxon>
        <taxon>Bacteroidota</taxon>
        <taxon>Flavobacteriia</taxon>
        <taxon>Flavobacteriales</taxon>
        <taxon>Flavobacteriaceae</taxon>
        <taxon>Xanthomarina</taxon>
    </lineage>
</organism>
<feature type="transmembrane region" description="Helical" evidence="5">
    <location>
        <begin position="62"/>
        <end position="81"/>
    </location>
</feature>
<name>A0A3D6BMP8_9FLAO</name>
<dbReference type="GO" id="GO:0009403">
    <property type="term" value="P:toxin biosynthetic process"/>
    <property type="evidence" value="ECO:0007669"/>
    <property type="project" value="InterPro"/>
</dbReference>
<keyword evidence="4 5" id="KW-0472">Membrane</keyword>
<evidence type="ECO:0000256" key="2">
    <source>
        <dbReference type="ARBA" id="ARBA00022692"/>
    </source>
</evidence>
<evidence type="ECO:0000256" key="3">
    <source>
        <dbReference type="ARBA" id="ARBA00022989"/>
    </source>
</evidence>
<gene>
    <name evidence="6" type="ORF">DHV22_02345</name>
</gene>
<reference evidence="6 7" key="1">
    <citation type="journal article" date="2018" name="Nat. Biotechnol.">
        <title>A standardized bacterial taxonomy based on genome phylogeny substantially revises the tree of life.</title>
        <authorList>
            <person name="Parks D.H."/>
            <person name="Chuvochina M."/>
            <person name="Waite D.W."/>
            <person name="Rinke C."/>
            <person name="Skarshewski A."/>
            <person name="Chaumeil P.A."/>
            <person name="Hugenholtz P."/>
        </authorList>
    </citation>
    <scope>NUCLEOTIDE SEQUENCE [LARGE SCALE GENOMIC DNA]</scope>
    <source>
        <strain evidence="6">UBA10227</strain>
    </source>
</reference>
<comment type="subcellular location">
    <subcellularLocation>
        <location evidence="1">Membrane</location>
        <topology evidence="1">Multi-pass membrane protein</topology>
    </subcellularLocation>
</comment>
<protein>
    <submittedName>
        <fullName evidence="6">Colicin V production protein</fullName>
    </submittedName>
</protein>
<evidence type="ECO:0000256" key="4">
    <source>
        <dbReference type="ARBA" id="ARBA00023136"/>
    </source>
</evidence>
<dbReference type="GO" id="GO:0016020">
    <property type="term" value="C:membrane"/>
    <property type="evidence" value="ECO:0007669"/>
    <property type="project" value="UniProtKB-SubCell"/>
</dbReference>
<feature type="transmembrane region" description="Helical" evidence="5">
    <location>
        <begin position="29"/>
        <end position="50"/>
    </location>
</feature>
<evidence type="ECO:0000313" key="6">
    <source>
        <dbReference type="EMBL" id="HCY80510.1"/>
    </source>
</evidence>